<dbReference type="AlphaFoldDB" id="A0A0P9DF26"/>
<comment type="caution">
    <text evidence="1">The sequence shown here is derived from an EMBL/GenBank/DDBJ whole genome shotgun (WGS) entry which is preliminary data.</text>
</comment>
<reference evidence="1 2" key="1">
    <citation type="submission" date="2015-09" db="EMBL/GenBank/DDBJ databases">
        <title>Draft genome sequence of Kouleothrix aurantiaca JCM 19913.</title>
        <authorList>
            <person name="Hemp J."/>
        </authorList>
    </citation>
    <scope>NUCLEOTIDE SEQUENCE [LARGE SCALE GENOMIC DNA]</scope>
    <source>
        <strain evidence="1 2">COM-B</strain>
    </source>
</reference>
<feature type="non-terminal residue" evidence="1">
    <location>
        <position position="277"/>
    </location>
</feature>
<evidence type="ECO:0000313" key="2">
    <source>
        <dbReference type="Proteomes" id="UP000050509"/>
    </source>
</evidence>
<evidence type="ECO:0000313" key="1">
    <source>
        <dbReference type="EMBL" id="KPV51699.1"/>
    </source>
</evidence>
<accession>A0A0P9DF26</accession>
<proteinExistence type="predicted"/>
<dbReference type="EMBL" id="LJCR01000811">
    <property type="protein sequence ID" value="KPV51699.1"/>
    <property type="molecule type" value="Genomic_DNA"/>
</dbReference>
<sequence length="277" mass="30005">MAACANAHVSVRQFRDSYTHDLLFRDACLAAIAAARGRAHEAPPDTRALSTPRPDSVPGHALPAWAPALFDALLKGMPLEAAYKQAGVLAADVRRERQRNLLFRQAFQAVSADGAGGSRRKKYEPLLDRAVADAVVAARVIAPREGEPQPRADWQGVLLRALRDGWAMVEAMRIANIDEQAVAVERERNLAFAQACDLIAIFVPPHRPVSPGDADRAATRRSTAAQDWPERALAAYRDGASPLVAAQAAGVSLAALRRQRQIDQAFGTAWDAVTQQR</sequence>
<name>A0A0P9DF26_9CHLR</name>
<organism evidence="1 2">
    <name type="scientific">Kouleothrix aurantiaca</name>
    <dbReference type="NCBI Taxonomy" id="186479"/>
    <lineage>
        <taxon>Bacteria</taxon>
        <taxon>Bacillati</taxon>
        <taxon>Chloroflexota</taxon>
        <taxon>Chloroflexia</taxon>
        <taxon>Chloroflexales</taxon>
        <taxon>Roseiflexineae</taxon>
        <taxon>Roseiflexaceae</taxon>
        <taxon>Kouleothrix</taxon>
    </lineage>
</organism>
<dbReference type="Proteomes" id="UP000050509">
    <property type="component" value="Unassembled WGS sequence"/>
</dbReference>
<keyword evidence="2" id="KW-1185">Reference proteome</keyword>
<gene>
    <name evidence="1" type="ORF">SE17_19735</name>
</gene>
<protein>
    <submittedName>
        <fullName evidence="1">Uncharacterized protein</fullName>
    </submittedName>
</protein>